<dbReference type="EnsemblMetazoa" id="CapteT195268">
    <property type="protein sequence ID" value="CapteP195268"/>
    <property type="gene ID" value="CapteG195268"/>
</dbReference>
<dbReference type="InterPro" id="IPR001304">
    <property type="entry name" value="C-type_lectin-like"/>
</dbReference>
<evidence type="ECO:0000313" key="2">
    <source>
        <dbReference type="EMBL" id="ELT94955.1"/>
    </source>
</evidence>
<dbReference type="SUPFAM" id="SSF56436">
    <property type="entry name" value="C-type lectin-like"/>
    <property type="match status" value="1"/>
</dbReference>
<dbReference type="EMBL" id="AMQN01012057">
    <property type="status" value="NOT_ANNOTATED_CDS"/>
    <property type="molecule type" value="Genomic_DNA"/>
</dbReference>
<gene>
    <name evidence="2" type="ORF">CAPTEDRAFT_195268</name>
</gene>
<dbReference type="HOGENOM" id="CLU_049894_10_0_1"/>
<sequence length="144" mass="16419">MRYSALLCLSSSSWFNASSTYKEARRISALDERLTEKGVSLEGSLSQIRSDLEQLAGITESQSIILGWNARNWFTAANDIDTEGVWRWADVDRPFSVDQCEWSPNEPNNALSGEDCGVLEYSEVWMNDRHCQYRCAFICEYKAV</sequence>
<accession>R7TVB2</accession>
<feature type="domain" description="C-type lectin" evidence="1">
    <location>
        <begin position="73"/>
        <end position="140"/>
    </location>
</feature>
<keyword evidence="4" id="KW-1185">Reference proteome</keyword>
<reference evidence="4" key="1">
    <citation type="submission" date="2012-12" db="EMBL/GenBank/DDBJ databases">
        <authorList>
            <person name="Hellsten U."/>
            <person name="Grimwood J."/>
            <person name="Chapman J.A."/>
            <person name="Shapiro H."/>
            <person name="Aerts A."/>
            <person name="Otillar R.P."/>
            <person name="Terry A.Y."/>
            <person name="Boore J.L."/>
            <person name="Simakov O."/>
            <person name="Marletaz F."/>
            <person name="Cho S.-J."/>
            <person name="Edsinger-Gonzales E."/>
            <person name="Havlak P."/>
            <person name="Kuo D.-H."/>
            <person name="Larsson T."/>
            <person name="Lv J."/>
            <person name="Arendt D."/>
            <person name="Savage R."/>
            <person name="Osoegawa K."/>
            <person name="de Jong P."/>
            <person name="Lindberg D.R."/>
            <person name="Seaver E.C."/>
            <person name="Weisblat D.A."/>
            <person name="Putnam N.H."/>
            <person name="Grigoriev I.V."/>
            <person name="Rokhsar D.S."/>
        </authorList>
    </citation>
    <scope>NUCLEOTIDE SEQUENCE</scope>
    <source>
        <strain evidence="4">I ESC-2004</strain>
    </source>
</reference>
<dbReference type="Gene3D" id="3.10.100.10">
    <property type="entry name" value="Mannose-Binding Protein A, subunit A"/>
    <property type="match status" value="1"/>
</dbReference>
<dbReference type="Proteomes" id="UP000014760">
    <property type="component" value="Unassembled WGS sequence"/>
</dbReference>
<evidence type="ECO:0000313" key="3">
    <source>
        <dbReference type="EnsemblMetazoa" id="CapteP195268"/>
    </source>
</evidence>
<dbReference type="PROSITE" id="PS50041">
    <property type="entry name" value="C_TYPE_LECTIN_2"/>
    <property type="match status" value="1"/>
</dbReference>
<name>R7TVB2_CAPTE</name>
<dbReference type="Pfam" id="PF00059">
    <property type="entry name" value="Lectin_C"/>
    <property type="match status" value="1"/>
</dbReference>
<organism evidence="2">
    <name type="scientific">Capitella teleta</name>
    <name type="common">Polychaete worm</name>
    <dbReference type="NCBI Taxonomy" id="283909"/>
    <lineage>
        <taxon>Eukaryota</taxon>
        <taxon>Metazoa</taxon>
        <taxon>Spiralia</taxon>
        <taxon>Lophotrochozoa</taxon>
        <taxon>Annelida</taxon>
        <taxon>Polychaeta</taxon>
        <taxon>Sedentaria</taxon>
        <taxon>Scolecida</taxon>
        <taxon>Capitellidae</taxon>
        <taxon>Capitella</taxon>
    </lineage>
</organism>
<proteinExistence type="predicted"/>
<dbReference type="EMBL" id="KB309267">
    <property type="protein sequence ID" value="ELT94955.1"/>
    <property type="molecule type" value="Genomic_DNA"/>
</dbReference>
<dbReference type="InterPro" id="IPR016187">
    <property type="entry name" value="CTDL_fold"/>
</dbReference>
<dbReference type="OrthoDB" id="6051775at2759"/>
<evidence type="ECO:0000313" key="4">
    <source>
        <dbReference type="Proteomes" id="UP000014760"/>
    </source>
</evidence>
<evidence type="ECO:0000259" key="1">
    <source>
        <dbReference type="PROSITE" id="PS50041"/>
    </source>
</evidence>
<protein>
    <recommendedName>
        <fullName evidence="1">C-type lectin domain-containing protein</fullName>
    </recommendedName>
</protein>
<reference evidence="3" key="3">
    <citation type="submission" date="2015-06" db="UniProtKB">
        <authorList>
            <consortium name="EnsemblMetazoa"/>
        </authorList>
    </citation>
    <scope>IDENTIFICATION</scope>
</reference>
<dbReference type="InterPro" id="IPR016186">
    <property type="entry name" value="C-type_lectin-like/link_sf"/>
</dbReference>
<reference evidence="2 4" key="2">
    <citation type="journal article" date="2013" name="Nature">
        <title>Insights into bilaterian evolution from three spiralian genomes.</title>
        <authorList>
            <person name="Simakov O."/>
            <person name="Marletaz F."/>
            <person name="Cho S.J."/>
            <person name="Edsinger-Gonzales E."/>
            <person name="Havlak P."/>
            <person name="Hellsten U."/>
            <person name="Kuo D.H."/>
            <person name="Larsson T."/>
            <person name="Lv J."/>
            <person name="Arendt D."/>
            <person name="Savage R."/>
            <person name="Osoegawa K."/>
            <person name="de Jong P."/>
            <person name="Grimwood J."/>
            <person name="Chapman J.A."/>
            <person name="Shapiro H."/>
            <person name="Aerts A."/>
            <person name="Otillar R.P."/>
            <person name="Terry A.Y."/>
            <person name="Boore J.L."/>
            <person name="Grigoriev I.V."/>
            <person name="Lindberg D.R."/>
            <person name="Seaver E.C."/>
            <person name="Weisblat D.A."/>
            <person name="Putnam N.H."/>
            <person name="Rokhsar D.S."/>
        </authorList>
    </citation>
    <scope>NUCLEOTIDE SEQUENCE</scope>
    <source>
        <strain evidence="2 4">I ESC-2004</strain>
    </source>
</reference>
<dbReference type="AlphaFoldDB" id="R7TVB2"/>